<gene>
    <name evidence="3" type="ORF">ACFPMG_11590</name>
</gene>
<dbReference type="CDD" id="cd03809">
    <property type="entry name" value="GT4_MtfB-like"/>
    <property type="match status" value="1"/>
</dbReference>
<dbReference type="Gene3D" id="3.40.50.2000">
    <property type="entry name" value="Glycogen Phosphorylase B"/>
    <property type="match status" value="2"/>
</dbReference>
<feature type="non-terminal residue" evidence="3">
    <location>
        <position position="1"/>
    </location>
</feature>
<accession>A0ABW0G3J6</accession>
<dbReference type="Pfam" id="PF00534">
    <property type="entry name" value="Glycos_transf_1"/>
    <property type="match status" value="1"/>
</dbReference>
<evidence type="ECO:0000259" key="1">
    <source>
        <dbReference type="Pfam" id="PF00534"/>
    </source>
</evidence>
<dbReference type="PANTHER" id="PTHR46401">
    <property type="entry name" value="GLYCOSYLTRANSFERASE WBBK-RELATED"/>
    <property type="match status" value="1"/>
</dbReference>
<evidence type="ECO:0000313" key="3">
    <source>
        <dbReference type="EMBL" id="MFC5355650.1"/>
    </source>
</evidence>
<keyword evidence="4" id="KW-1185">Reference proteome</keyword>
<dbReference type="PANTHER" id="PTHR46401:SF8">
    <property type="entry name" value="BLL6006 PROTEIN"/>
    <property type="match status" value="1"/>
</dbReference>
<dbReference type="Pfam" id="PF13439">
    <property type="entry name" value="Glyco_transf_4"/>
    <property type="match status" value="1"/>
</dbReference>
<feature type="domain" description="Glycosyl transferase family 1" evidence="1">
    <location>
        <begin position="343"/>
        <end position="495"/>
    </location>
</feature>
<comment type="caution">
    <text evidence="3">The sequence shown here is derived from an EMBL/GenBank/DDBJ whole genome shotgun (WGS) entry which is preliminary data.</text>
</comment>
<name>A0ABW0G3J6_9PROT</name>
<protein>
    <submittedName>
        <fullName evidence="3">Glycosyltransferase family 4 protein</fullName>
    </submittedName>
</protein>
<evidence type="ECO:0000313" key="4">
    <source>
        <dbReference type="Proteomes" id="UP001596166"/>
    </source>
</evidence>
<dbReference type="InterPro" id="IPR001296">
    <property type="entry name" value="Glyco_trans_1"/>
</dbReference>
<sequence length="522" mass="58287">LGLVREDNAAKQSVIDRLGQELGLVREDNAAKQSAVQRLVAELDERVGKVRELEGLCHTSIGRAGDLARRLHRKDQVLALTSSTLVDYRSMFGGTLELAYRSRRMPGRLTDGGRYVGSTRADSATRRRIGMDVMSIQFGVSGGVEVYMRTLVQALMTLEGIGVVLLCLESQLESLRKSFGAEVAYYVYGSRPMLRSAKRLDARIHRRVDVETVERVPASFARLREDAGVQILHCPVQCYSLFDFNVPAVFHLHDLQHLHFPENFRPSDVEARNHYYGLSADLSDVVVATSDYIRDDIVSKMHVPSEKVVRIPATWDPKVEAGLASFSPEDARRTYRLPPLFGLFPAQFWPHKNHARLVEALAIVRSRLPDVDFKLVFTGNRAHSGWPKVAETIERLGLQDHVLCLDYVPVGHLAALYKCAAFCVMPSTFEASSYPVIEAQLFGCPSMCSNVTSLPELMRDGAGLLFDAYDVDDMAAQMLRWLRDPDDAAAHAERAAVKVRREHGMDSYAAGIADVYQRMVPL</sequence>
<dbReference type="EMBL" id="JBHSLC010000017">
    <property type="protein sequence ID" value="MFC5355650.1"/>
    <property type="molecule type" value="Genomic_DNA"/>
</dbReference>
<proteinExistence type="predicted"/>
<dbReference type="InterPro" id="IPR028098">
    <property type="entry name" value="Glyco_trans_4-like_N"/>
</dbReference>
<feature type="domain" description="Glycosyltransferase subfamily 4-like N-terminal" evidence="2">
    <location>
        <begin position="142"/>
        <end position="312"/>
    </location>
</feature>
<dbReference type="SUPFAM" id="SSF53756">
    <property type="entry name" value="UDP-Glycosyltransferase/glycogen phosphorylase"/>
    <property type="match status" value="1"/>
</dbReference>
<organism evidence="3 4">
    <name type="scientific">Azospirillum himalayense</name>
    <dbReference type="NCBI Taxonomy" id="654847"/>
    <lineage>
        <taxon>Bacteria</taxon>
        <taxon>Pseudomonadati</taxon>
        <taxon>Pseudomonadota</taxon>
        <taxon>Alphaproteobacteria</taxon>
        <taxon>Rhodospirillales</taxon>
        <taxon>Azospirillaceae</taxon>
        <taxon>Azospirillum</taxon>
    </lineage>
</organism>
<dbReference type="Proteomes" id="UP001596166">
    <property type="component" value="Unassembled WGS sequence"/>
</dbReference>
<reference evidence="4" key="1">
    <citation type="journal article" date="2019" name="Int. J. Syst. Evol. Microbiol.">
        <title>The Global Catalogue of Microorganisms (GCM) 10K type strain sequencing project: providing services to taxonomists for standard genome sequencing and annotation.</title>
        <authorList>
            <consortium name="The Broad Institute Genomics Platform"/>
            <consortium name="The Broad Institute Genome Sequencing Center for Infectious Disease"/>
            <person name="Wu L."/>
            <person name="Ma J."/>
        </authorList>
    </citation>
    <scope>NUCLEOTIDE SEQUENCE [LARGE SCALE GENOMIC DNA]</scope>
    <source>
        <strain evidence="4">CCUG 58760</strain>
    </source>
</reference>
<evidence type="ECO:0000259" key="2">
    <source>
        <dbReference type="Pfam" id="PF13439"/>
    </source>
</evidence>
<dbReference type="RefSeq" id="WP_376995284.1">
    <property type="nucleotide sequence ID" value="NZ_JBHSLC010000017.1"/>
</dbReference>